<dbReference type="AlphaFoldDB" id="A0A8T3DRG1"/>
<dbReference type="EMBL" id="JAERUA010000006">
    <property type="protein sequence ID" value="KAI1898394.1"/>
    <property type="molecule type" value="Genomic_DNA"/>
</dbReference>
<keyword evidence="3" id="KW-1185">Reference proteome</keyword>
<comment type="caution">
    <text evidence="2">The sequence shown here is derived from an EMBL/GenBank/DDBJ whole genome shotgun (WGS) entry which is preliminary data.</text>
</comment>
<gene>
    <name evidence="2" type="ORF">AGOR_G00071860</name>
</gene>
<feature type="region of interest" description="Disordered" evidence="1">
    <location>
        <begin position="1"/>
        <end position="82"/>
    </location>
</feature>
<accession>A0A8T3DRG1</accession>
<proteinExistence type="predicted"/>
<organism evidence="2 3">
    <name type="scientific">Albula goreensis</name>
    <dbReference type="NCBI Taxonomy" id="1534307"/>
    <lineage>
        <taxon>Eukaryota</taxon>
        <taxon>Metazoa</taxon>
        <taxon>Chordata</taxon>
        <taxon>Craniata</taxon>
        <taxon>Vertebrata</taxon>
        <taxon>Euteleostomi</taxon>
        <taxon>Actinopterygii</taxon>
        <taxon>Neopterygii</taxon>
        <taxon>Teleostei</taxon>
        <taxon>Albuliformes</taxon>
        <taxon>Albulidae</taxon>
        <taxon>Albula</taxon>
    </lineage>
</organism>
<evidence type="ECO:0000256" key="1">
    <source>
        <dbReference type="SAM" id="MobiDB-lite"/>
    </source>
</evidence>
<evidence type="ECO:0000313" key="3">
    <source>
        <dbReference type="Proteomes" id="UP000829720"/>
    </source>
</evidence>
<dbReference type="Proteomes" id="UP000829720">
    <property type="component" value="Unassembled WGS sequence"/>
</dbReference>
<sequence length="82" mass="8781">MNTSRIPNEKKAADTGCLGKRSQARADENTSLPSLPAGVNLSVEQGRPQDKSGVASGEQFIPKKPEGGSRSNHFSLVSQRSW</sequence>
<name>A0A8T3DRG1_9TELE</name>
<protein>
    <submittedName>
        <fullName evidence="2">Uncharacterized protein</fullName>
    </submittedName>
</protein>
<feature type="compositionally biased region" description="Polar residues" evidence="1">
    <location>
        <begin position="69"/>
        <end position="82"/>
    </location>
</feature>
<evidence type="ECO:0000313" key="2">
    <source>
        <dbReference type="EMBL" id="KAI1898394.1"/>
    </source>
</evidence>
<reference evidence="2" key="1">
    <citation type="submission" date="2021-01" db="EMBL/GenBank/DDBJ databases">
        <authorList>
            <person name="Zahm M."/>
            <person name="Roques C."/>
            <person name="Cabau C."/>
            <person name="Klopp C."/>
            <person name="Donnadieu C."/>
            <person name="Jouanno E."/>
            <person name="Lampietro C."/>
            <person name="Louis A."/>
            <person name="Herpin A."/>
            <person name="Echchiki A."/>
            <person name="Berthelot C."/>
            <person name="Parey E."/>
            <person name="Roest-Crollius H."/>
            <person name="Braasch I."/>
            <person name="Postlethwait J."/>
            <person name="Bobe J."/>
            <person name="Montfort J."/>
            <person name="Bouchez O."/>
            <person name="Begum T."/>
            <person name="Mejri S."/>
            <person name="Adams A."/>
            <person name="Chen W.-J."/>
            <person name="Guiguen Y."/>
        </authorList>
    </citation>
    <scope>NUCLEOTIDE SEQUENCE</scope>
    <source>
        <tissue evidence="2">Blood</tissue>
    </source>
</reference>